<organism evidence="2 3">
    <name type="scientific">Syntrophothermus lipocalidus (strain DSM 12680 / TGB-C1)</name>
    <dbReference type="NCBI Taxonomy" id="643648"/>
    <lineage>
        <taxon>Bacteria</taxon>
        <taxon>Bacillati</taxon>
        <taxon>Bacillota</taxon>
        <taxon>Clostridia</taxon>
        <taxon>Eubacteriales</taxon>
        <taxon>Syntrophomonadaceae</taxon>
        <taxon>Syntrophothermus</taxon>
    </lineage>
</organism>
<dbReference type="HOGENOM" id="CLU_067347_1_0_9"/>
<reference evidence="2 3" key="2">
    <citation type="journal article" date="2010" name="Stand. Genomic Sci.">
        <title>Complete genome sequence of Syntrophothermus lipocalidus type strain (TGB-C1).</title>
        <authorList>
            <person name="Djao O.D."/>
            <person name="Zhang X."/>
            <person name="Lucas S."/>
            <person name="Lapidus A."/>
            <person name="Del Rio T.G."/>
            <person name="Nolan M."/>
            <person name="Tice H."/>
            <person name="Cheng J.F."/>
            <person name="Han C."/>
            <person name="Tapia R."/>
            <person name="Goodwin L."/>
            <person name="Pitluck S."/>
            <person name="Liolios K."/>
            <person name="Ivanova N."/>
            <person name="Mavromatis K."/>
            <person name="Mikhailova N."/>
            <person name="Ovchinnikova G."/>
            <person name="Pati A."/>
            <person name="Brambilla E."/>
            <person name="Chen A."/>
            <person name="Palaniappan K."/>
            <person name="Land M."/>
            <person name="Hauser L."/>
            <person name="Chang Y.J."/>
            <person name="Jeffries C.D."/>
            <person name="Rohde M."/>
            <person name="Sikorski J."/>
            <person name="Spring S."/>
            <person name="Goker M."/>
            <person name="Detter J.C."/>
            <person name="Woyke T."/>
            <person name="Bristow J."/>
            <person name="Eisen J.A."/>
            <person name="Markowitz V."/>
            <person name="Hugenholtz P."/>
            <person name="Kyrpides N.C."/>
            <person name="Klenk H.P."/>
        </authorList>
    </citation>
    <scope>NUCLEOTIDE SEQUENCE [LARGE SCALE GENOMIC DNA]</scope>
    <source>
        <strain evidence="3">DSM 12680 / TGB-C1</strain>
    </source>
</reference>
<dbReference type="GO" id="GO:0035312">
    <property type="term" value="F:5'-3' DNA exonuclease activity"/>
    <property type="evidence" value="ECO:0007669"/>
    <property type="project" value="TreeGrafter"/>
</dbReference>
<dbReference type="InterPro" id="IPR003141">
    <property type="entry name" value="Pol/His_phosphatase_N"/>
</dbReference>
<dbReference type="EMBL" id="CP002048">
    <property type="protein sequence ID" value="ADI01944.1"/>
    <property type="molecule type" value="Genomic_DNA"/>
</dbReference>
<dbReference type="InterPro" id="IPR052018">
    <property type="entry name" value="PHP_domain"/>
</dbReference>
<dbReference type="Gene3D" id="1.10.150.650">
    <property type="match status" value="1"/>
</dbReference>
<sequence>MVKATVDLHLHTTASDGATSALELVHQAAAMGLKTISFCDHESIEGYKQALETAEELGLELIPGVELLTMHEGREIHLLGYYVDPDSPVLNSWLKELREDRNVIAEQMVDKFNKHGYDIKFERVKEIATDNVAIGKNHFLFALIEAGYINTKDEIIHILRDYLAQHGLAHVDFSKNPYYEAVEIIIECGGIPVLAHPGLIRDDHLVLDLLRHPKLGLEVYYYYLGPDAEKLRQRYYTLARERNLVMTGGSDYHGRFSPDVKLGQVYVPEGVVAQLKAQVALREKGVLKSG</sequence>
<dbReference type="OrthoDB" id="9804333at2"/>
<keyword evidence="3" id="KW-1185">Reference proteome</keyword>
<name>D7CMK9_SYNLT</name>
<dbReference type="PANTHER" id="PTHR42924:SF3">
    <property type="entry name" value="POLYMERASE_HISTIDINOL PHOSPHATASE N-TERMINAL DOMAIN-CONTAINING PROTEIN"/>
    <property type="match status" value="1"/>
</dbReference>
<dbReference type="RefSeq" id="WP_013175346.1">
    <property type="nucleotide sequence ID" value="NC_014220.1"/>
</dbReference>
<dbReference type="KEGG" id="slp:Slip_1171"/>
<dbReference type="eggNOG" id="COG0613">
    <property type="taxonomic scope" value="Bacteria"/>
</dbReference>
<dbReference type="Pfam" id="PF02811">
    <property type="entry name" value="PHP"/>
    <property type="match status" value="1"/>
</dbReference>
<reference evidence="3" key="1">
    <citation type="journal article" date="2010" name="Stand. Genomic Sci.">
        <title>Complete genome sequence of Syntrophothermus lipocalidus type strain (TGB-C1T).</title>
        <authorList>
            <consortium name="US DOE Joint Genome Institute (JGI-PGF)"/>
            <person name="Djao O."/>
            <person name="Zhang X."/>
            <person name="Lucas S."/>
            <person name="Lapidus A."/>
            <person name="Glavina Del Rio T."/>
            <person name="Nolan M."/>
            <person name="Tice H."/>
            <person name="Cheng J."/>
            <person name="Han C."/>
            <person name="Tapia R."/>
            <person name="Goodwin L."/>
            <person name="Pitluck S."/>
            <person name="Liolios K."/>
            <person name="Ivanova N."/>
            <person name="Mavromatis K."/>
            <person name="Mikhailova N."/>
            <person name="Ovchinnikova G."/>
            <person name="Pati A."/>
            <person name="Brambilla E."/>
            <person name="Chen A."/>
            <person name="Palaniappan K."/>
            <person name="Land M."/>
            <person name="Hauser L."/>
            <person name="Chang Y."/>
            <person name="Jeffries C."/>
            <person name="Rohde M."/>
            <person name="Sikorski J."/>
            <person name="Spring S."/>
            <person name="Goker M."/>
            <person name="Detter J."/>
            <person name="Woyke T."/>
            <person name="Bristow J."/>
            <person name="Eisen J."/>
            <person name="Markowitz V."/>
            <person name="Hugenholtz P."/>
            <person name="Kyrpides N."/>
            <person name="Klenk H."/>
        </authorList>
    </citation>
    <scope>NUCLEOTIDE SEQUENCE [LARGE SCALE GENOMIC DNA]</scope>
    <source>
        <strain evidence="3">DSM 12680 / TGB-C1</strain>
    </source>
</reference>
<evidence type="ECO:0000313" key="2">
    <source>
        <dbReference type="EMBL" id="ADI01944.1"/>
    </source>
</evidence>
<dbReference type="SUPFAM" id="SSF89550">
    <property type="entry name" value="PHP domain-like"/>
    <property type="match status" value="1"/>
</dbReference>
<proteinExistence type="predicted"/>
<dbReference type="InterPro" id="IPR004013">
    <property type="entry name" value="PHP_dom"/>
</dbReference>
<gene>
    <name evidence="2" type="ordered locus">Slip_1171</name>
</gene>
<dbReference type="CDD" id="cd07438">
    <property type="entry name" value="PHP_HisPPase_AMP"/>
    <property type="match status" value="1"/>
</dbReference>
<protein>
    <submittedName>
        <fullName evidence="2">PHP domain protein</fullName>
    </submittedName>
</protein>
<dbReference type="AlphaFoldDB" id="D7CMK9"/>
<evidence type="ECO:0000259" key="1">
    <source>
        <dbReference type="SMART" id="SM00481"/>
    </source>
</evidence>
<dbReference type="SMART" id="SM00481">
    <property type="entry name" value="POLIIIAc"/>
    <property type="match status" value="1"/>
</dbReference>
<dbReference type="STRING" id="643648.Slip_1171"/>
<dbReference type="PANTHER" id="PTHR42924">
    <property type="entry name" value="EXONUCLEASE"/>
    <property type="match status" value="1"/>
</dbReference>
<evidence type="ECO:0000313" key="3">
    <source>
        <dbReference type="Proteomes" id="UP000000378"/>
    </source>
</evidence>
<dbReference type="Proteomes" id="UP000000378">
    <property type="component" value="Chromosome"/>
</dbReference>
<dbReference type="InterPro" id="IPR016195">
    <property type="entry name" value="Pol/histidinol_Pase-like"/>
</dbReference>
<dbReference type="Gene3D" id="3.20.20.140">
    <property type="entry name" value="Metal-dependent hydrolases"/>
    <property type="match status" value="1"/>
</dbReference>
<accession>D7CMK9</accession>
<dbReference type="GO" id="GO:0004534">
    <property type="term" value="F:5'-3' RNA exonuclease activity"/>
    <property type="evidence" value="ECO:0007669"/>
    <property type="project" value="TreeGrafter"/>
</dbReference>
<feature type="domain" description="Polymerase/histidinol phosphatase N-terminal" evidence="1">
    <location>
        <begin position="6"/>
        <end position="71"/>
    </location>
</feature>